<sequence length="82" mass="9685">MYKRFRLKYDDRYVYILKSHKNFNQNCDEIYFAHDTTGVQTLQQEEMTTPVTRPVTHPESDENVDIPSLEADKSPDAFINLD</sequence>
<evidence type="ECO:0000313" key="2">
    <source>
        <dbReference type="EMBL" id="MDD9781718.1"/>
    </source>
</evidence>
<dbReference type="Proteomes" id="UP001213771">
    <property type="component" value="Unassembled WGS sequence"/>
</dbReference>
<gene>
    <name evidence="2" type="ORF">PVE99_04785</name>
</gene>
<evidence type="ECO:0000256" key="1">
    <source>
        <dbReference type="SAM" id="MobiDB-lite"/>
    </source>
</evidence>
<reference evidence="2 3" key="1">
    <citation type="submission" date="2023-02" db="EMBL/GenBank/DDBJ databases">
        <authorList>
            <person name="Olszewska D."/>
        </authorList>
    </citation>
    <scope>NUCLEOTIDE SEQUENCE [LARGE SCALE GENOMIC DNA]</scope>
    <source>
        <strain evidence="2 3">FDU301</strain>
    </source>
</reference>
<proteinExistence type="predicted"/>
<evidence type="ECO:0000313" key="3">
    <source>
        <dbReference type="Proteomes" id="UP001213771"/>
    </source>
</evidence>
<feature type="region of interest" description="Disordered" evidence="1">
    <location>
        <begin position="46"/>
        <end position="82"/>
    </location>
</feature>
<accession>A0ABD4WNB8</accession>
<protein>
    <submittedName>
        <fullName evidence="2">Replication protein</fullName>
    </submittedName>
</protein>
<organism evidence="2 3">
    <name type="scientific">Priestia megaterium</name>
    <name type="common">Bacillus megaterium</name>
    <dbReference type="NCBI Taxonomy" id="1404"/>
    <lineage>
        <taxon>Bacteria</taxon>
        <taxon>Bacillati</taxon>
        <taxon>Bacillota</taxon>
        <taxon>Bacilli</taxon>
        <taxon>Bacillales</taxon>
        <taxon>Bacillaceae</taxon>
        <taxon>Priestia</taxon>
    </lineage>
</organism>
<name>A0ABD4WNB8_PRIMG</name>
<feature type="non-terminal residue" evidence="2">
    <location>
        <position position="82"/>
    </location>
</feature>
<dbReference type="EMBL" id="JARAOX010000139">
    <property type="protein sequence ID" value="MDD9781718.1"/>
    <property type="molecule type" value="Genomic_DNA"/>
</dbReference>
<comment type="caution">
    <text evidence="2">The sequence shown here is derived from an EMBL/GenBank/DDBJ whole genome shotgun (WGS) entry which is preliminary data.</text>
</comment>
<dbReference type="AlphaFoldDB" id="A0ABD4WNB8"/>